<reference evidence="1 2" key="1">
    <citation type="submission" date="2019-08" db="EMBL/GenBank/DDBJ databases">
        <authorList>
            <person name="Duncan S."/>
            <person name="Walker A."/>
        </authorList>
    </citation>
    <scope>NUCLEOTIDE SEQUENCE [LARGE SCALE GENOMIC DNA]</scope>
    <source>
        <strain evidence="1 2">L2-21</strain>
    </source>
</reference>
<comment type="caution">
    <text evidence="1">The sequence shown here is derived from an EMBL/GenBank/DDBJ whole genome shotgun (WGS) entry which is preliminary data.</text>
</comment>
<organism evidence="1 2">
    <name type="scientific">Agathobacter rectalis</name>
    <dbReference type="NCBI Taxonomy" id="39491"/>
    <lineage>
        <taxon>Bacteria</taxon>
        <taxon>Bacillati</taxon>
        <taxon>Bacillota</taxon>
        <taxon>Clostridia</taxon>
        <taxon>Lachnospirales</taxon>
        <taxon>Lachnospiraceae</taxon>
        <taxon>Agathobacter</taxon>
    </lineage>
</organism>
<dbReference type="Proteomes" id="UP000324325">
    <property type="component" value="Unassembled WGS sequence"/>
</dbReference>
<dbReference type="RefSeq" id="WP_148884702.1">
    <property type="nucleotide sequence ID" value="NZ_VSTG01000001.1"/>
</dbReference>
<evidence type="ECO:0000313" key="1">
    <source>
        <dbReference type="EMBL" id="TYL60114.1"/>
    </source>
</evidence>
<dbReference type="AlphaFoldDB" id="A0A5S4VR82"/>
<reference evidence="1 2" key="2">
    <citation type="submission" date="2019-09" db="EMBL/GenBank/DDBJ databases">
        <title>Strain-level analysis of Eubacterium rectale using genomes from metagenomes.</title>
        <authorList>
            <person name="Karcher N."/>
            <person name="Segata N."/>
        </authorList>
    </citation>
    <scope>NUCLEOTIDE SEQUENCE [LARGE SCALE GENOMIC DNA]</scope>
    <source>
        <strain evidence="1 2">L2-21</strain>
    </source>
</reference>
<name>A0A5S4VR82_9FIRM</name>
<accession>A0A5S4VR82</accession>
<evidence type="ECO:0000313" key="2">
    <source>
        <dbReference type="Proteomes" id="UP000324325"/>
    </source>
</evidence>
<sequence>MSQEKKKKSDLKVGDTIKCHDPDDMIDTMNELVKSGVETDFLYKKDGKEGFWLVVTGYY</sequence>
<protein>
    <submittedName>
        <fullName evidence="1">Uncharacterized protein</fullName>
    </submittedName>
</protein>
<dbReference type="EMBL" id="VSTG01000001">
    <property type="protein sequence ID" value="TYL60114.1"/>
    <property type="molecule type" value="Genomic_DNA"/>
</dbReference>
<proteinExistence type="predicted"/>
<gene>
    <name evidence="1" type="ORF">FYL37_00485</name>
</gene>